<protein>
    <submittedName>
        <fullName evidence="1">Uncharacterized protein</fullName>
    </submittedName>
</protein>
<dbReference type="EMBL" id="JAVDRL010000004">
    <property type="protein sequence ID" value="MDR6530748.1"/>
    <property type="molecule type" value="Genomic_DNA"/>
</dbReference>
<dbReference type="Proteomes" id="UP001262754">
    <property type="component" value="Unassembled WGS sequence"/>
</dbReference>
<keyword evidence="2" id="KW-1185">Reference proteome</keyword>
<comment type="caution">
    <text evidence="1">The sequence shown here is derived from an EMBL/GenBank/DDBJ whole genome shotgun (WGS) entry which is preliminary data.</text>
</comment>
<name>A0ABU1MX33_9CAUL</name>
<proteinExistence type="predicted"/>
<reference evidence="1 2" key="1">
    <citation type="submission" date="2023-07" db="EMBL/GenBank/DDBJ databases">
        <title>Sorghum-associated microbial communities from plants grown in Nebraska, USA.</title>
        <authorList>
            <person name="Schachtman D."/>
        </authorList>
    </citation>
    <scope>NUCLEOTIDE SEQUENCE [LARGE SCALE GENOMIC DNA]</scope>
    <source>
        <strain evidence="1 2">DS2154</strain>
    </source>
</reference>
<accession>A0ABU1MX33</accession>
<evidence type="ECO:0000313" key="1">
    <source>
        <dbReference type="EMBL" id="MDR6530748.1"/>
    </source>
</evidence>
<dbReference type="RefSeq" id="WP_056762327.1">
    <property type="nucleotide sequence ID" value="NZ_BMLD01000003.1"/>
</dbReference>
<evidence type="ECO:0000313" key="2">
    <source>
        <dbReference type="Proteomes" id="UP001262754"/>
    </source>
</evidence>
<organism evidence="1 2">
    <name type="scientific">Caulobacter rhizosphaerae</name>
    <dbReference type="NCBI Taxonomy" id="2010972"/>
    <lineage>
        <taxon>Bacteria</taxon>
        <taxon>Pseudomonadati</taxon>
        <taxon>Pseudomonadota</taxon>
        <taxon>Alphaproteobacteria</taxon>
        <taxon>Caulobacterales</taxon>
        <taxon>Caulobacteraceae</taxon>
        <taxon>Caulobacter</taxon>
    </lineage>
</organism>
<sequence length="141" mass="15008">MIMMAACAVLGAVLGLYAKPRWLGVAIALVLVAAIEGGDRLFIGLIDEQPNRELLIGRLQAIFGETWLEAFGPTAAAVAGAAFAAIMGKVLERESRIVVINADEIRRKAGKDGRYARLEGMIQDRAAPTAAKGRFDSILGQ</sequence>
<gene>
    <name evidence="1" type="ORF">J2800_001487</name>
</gene>